<dbReference type="EnsemblPlants" id="Solyc10g049930.1.1">
    <property type="protein sequence ID" value="Solyc10g049930.1.1"/>
    <property type="gene ID" value="Solyc10g049930.1"/>
</dbReference>
<dbReference type="OMA" id="TDKKLMY"/>
<dbReference type="InParanoid" id="K4D0E9"/>
<keyword evidence="3" id="KW-0964">Secreted</keyword>
<evidence type="ECO:0000256" key="2">
    <source>
        <dbReference type="ARBA" id="ARBA00007865"/>
    </source>
</evidence>
<dbReference type="PANTHER" id="PTHR31118">
    <property type="entry name" value="CYCLASE-LIKE PROTEIN 2"/>
    <property type="match status" value="1"/>
</dbReference>
<evidence type="ECO:0000313" key="4">
    <source>
        <dbReference type="EnsemblPlants" id="Solyc10g049930.1.1"/>
    </source>
</evidence>
<dbReference type="STRING" id="4081.K4D0E9"/>
<dbReference type="Proteomes" id="UP000004994">
    <property type="component" value="Chromosome 10"/>
</dbReference>
<dbReference type="InterPro" id="IPR007325">
    <property type="entry name" value="KFase/CYL"/>
</dbReference>
<reference evidence="4" key="1">
    <citation type="journal article" date="2012" name="Nature">
        <title>The tomato genome sequence provides insights into fleshy fruit evolution.</title>
        <authorList>
            <consortium name="Tomato Genome Consortium"/>
        </authorList>
    </citation>
    <scope>NUCLEOTIDE SEQUENCE [LARGE SCALE GENOMIC DNA]</scope>
    <source>
        <strain evidence="4">cv. Heinz 1706</strain>
    </source>
</reference>
<evidence type="ECO:0000313" key="5">
    <source>
        <dbReference type="Proteomes" id="UP000004994"/>
    </source>
</evidence>
<evidence type="ECO:0000256" key="1">
    <source>
        <dbReference type="ARBA" id="ARBA00004498"/>
    </source>
</evidence>
<dbReference type="HOGENOM" id="CLU_2798830_0_0_1"/>
<proteinExistence type="inferred from homology"/>
<protein>
    <submittedName>
        <fullName evidence="4">Uncharacterized protein</fullName>
    </submittedName>
</protein>
<comment type="similarity">
    <text evidence="2">Belongs to the Cyclase 1 superfamily.</text>
</comment>
<dbReference type="GO" id="GO:0019441">
    <property type="term" value="P:L-tryptophan catabolic process to kynurenine"/>
    <property type="evidence" value="ECO:0007669"/>
    <property type="project" value="InterPro"/>
</dbReference>
<accession>K4D0E9</accession>
<dbReference type="PANTHER" id="PTHR31118:SF18">
    <property type="entry name" value="KYNURENINE FORMAMIDASE-LIKE ISOFORM X1"/>
    <property type="match status" value="1"/>
</dbReference>
<keyword evidence="3" id="KW-0272">Extracellular matrix</keyword>
<dbReference type="AlphaFoldDB" id="K4D0E9"/>
<dbReference type="InterPro" id="IPR037175">
    <property type="entry name" value="KFase_sf"/>
</dbReference>
<dbReference type="PhylomeDB" id="K4D0E9"/>
<dbReference type="Gene3D" id="3.50.30.50">
    <property type="entry name" value="Putative cyclase"/>
    <property type="match status" value="1"/>
</dbReference>
<evidence type="ECO:0000256" key="3">
    <source>
        <dbReference type="ARBA" id="ARBA00022530"/>
    </source>
</evidence>
<dbReference type="Gramene" id="Solyc10g049930.1.1">
    <property type="protein sequence ID" value="Solyc10g049930.1.1"/>
    <property type="gene ID" value="Solyc10g049930.1"/>
</dbReference>
<keyword evidence="5" id="KW-1185">Reference proteome</keyword>
<dbReference type="PaxDb" id="4081-Solyc10g049930.1.1"/>
<dbReference type="GO" id="GO:0004061">
    <property type="term" value="F:arylformamidase activity"/>
    <property type="evidence" value="ECO:0007669"/>
    <property type="project" value="InterPro"/>
</dbReference>
<name>K4D0E9_SOLLC</name>
<comment type="subcellular location">
    <subcellularLocation>
        <location evidence="1">Secreted</location>
        <location evidence="1">Extracellular space</location>
        <location evidence="1">Extracellular matrix</location>
    </subcellularLocation>
</comment>
<organism evidence="4">
    <name type="scientific">Solanum lycopersicum</name>
    <name type="common">Tomato</name>
    <name type="synonym">Lycopersicon esculentum</name>
    <dbReference type="NCBI Taxonomy" id="4081"/>
    <lineage>
        <taxon>Eukaryota</taxon>
        <taxon>Viridiplantae</taxon>
        <taxon>Streptophyta</taxon>
        <taxon>Embryophyta</taxon>
        <taxon>Tracheophyta</taxon>
        <taxon>Spermatophyta</taxon>
        <taxon>Magnoliopsida</taxon>
        <taxon>eudicotyledons</taxon>
        <taxon>Gunneridae</taxon>
        <taxon>Pentapetalae</taxon>
        <taxon>asterids</taxon>
        <taxon>lamiids</taxon>
        <taxon>Solanales</taxon>
        <taxon>Solanaceae</taxon>
        <taxon>Solanoideae</taxon>
        <taxon>Solaneae</taxon>
        <taxon>Solanum</taxon>
        <taxon>Solanum subgen. Lycopersicon</taxon>
    </lineage>
</organism>
<reference evidence="4" key="2">
    <citation type="submission" date="2015-06" db="UniProtKB">
        <authorList>
            <consortium name="EnsemblPlants"/>
        </authorList>
    </citation>
    <scope>IDENTIFICATION</scope>
    <source>
        <strain evidence="4">cv. Heinz 1706</strain>
    </source>
</reference>
<sequence length="68" mass="7761">MTYFGVNAGPVLVVDTPRDKNITAEVMRSLNIPRRVKRVLFRTLNTDKKLMYKKEFDSSYAAFTSDGS</sequence>